<reference evidence="2" key="1">
    <citation type="journal article" date="2013" name="Lancet">
        <title>First case of E anophelis outbreak in an intensive-care unit.</title>
        <authorList>
            <person name="Teo J."/>
            <person name="Tan S.Y."/>
            <person name="Tay M."/>
            <person name="Ding Y."/>
            <person name="Kjelleberg S."/>
            <person name="Givskov M."/>
            <person name="Lin R.T."/>
            <person name="Yang L."/>
        </authorList>
    </citation>
    <scope>NUCLEOTIDE SEQUENCE [LARGE SCALE GENOMIC DNA]</scope>
    <source>
        <strain evidence="2">NUHP1</strain>
    </source>
</reference>
<reference evidence="2" key="2">
    <citation type="journal article" date="2015" name="Genome Biol. Evol.">
        <title>Complete Genome Sequence and Transcriptomic Analysis of the Novel Pathogen Elizabethkingia anophelis in Response to Oxidative Stress.</title>
        <authorList>
            <person name="Li Y."/>
            <person name="Liu Y."/>
            <person name="Chew S.C."/>
            <person name="Tay M."/>
            <person name="Salido M.M."/>
            <person name="Teo J."/>
            <person name="Lauro F.M."/>
            <person name="Givskov M."/>
            <person name="Yang L."/>
        </authorList>
    </citation>
    <scope>NUCLEOTIDE SEQUENCE</scope>
    <source>
        <strain evidence="2">NUHP1</strain>
    </source>
</reference>
<accession>A0A077EN27</accession>
<dbReference type="EMBL" id="CP007547">
    <property type="protein sequence ID" value="AIL46970.1"/>
    <property type="molecule type" value="Genomic_DNA"/>
</dbReference>
<evidence type="ECO:0000256" key="1">
    <source>
        <dbReference type="SAM" id="Phobius"/>
    </source>
</evidence>
<dbReference type="HOGENOM" id="CLU_184331_0_0_10"/>
<evidence type="ECO:0000313" key="3">
    <source>
        <dbReference type="Proteomes" id="UP000028933"/>
    </source>
</evidence>
<organism evidence="2 3">
    <name type="scientific">Elizabethkingia anophelis NUHP1</name>
    <dbReference type="NCBI Taxonomy" id="1338011"/>
    <lineage>
        <taxon>Bacteria</taxon>
        <taxon>Pseudomonadati</taxon>
        <taxon>Bacteroidota</taxon>
        <taxon>Flavobacteriia</taxon>
        <taxon>Flavobacteriales</taxon>
        <taxon>Weeksellaceae</taxon>
        <taxon>Elizabethkingia</taxon>
    </lineage>
</organism>
<sequence length="96" mass="11055">MKKIREKIDTYMDNLDNRWKALPVGQQRRYTILLFAGYLVVMMGAVFQALYEAGITDSKITIERIKNPVPTLDKGTTKVSDTTAIISNRNLYENRK</sequence>
<dbReference type="Proteomes" id="UP000028933">
    <property type="component" value="Chromosome"/>
</dbReference>
<feature type="transmembrane region" description="Helical" evidence="1">
    <location>
        <begin position="30"/>
        <end position="51"/>
    </location>
</feature>
<keyword evidence="1" id="KW-0472">Membrane</keyword>
<name>A0A077EN27_9FLAO</name>
<protein>
    <recommendedName>
        <fullName evidence="4">Nitrogen regulatory IIA protein</fullName>
    </recommendedName>
</protein>
<dbReference type="STRING" id="1338011.BD94_3195"/>
<proteinExistence type="predicted"/>
<dbReference type="KEGG" id="eao:BD94_3195"/>
<gene>
    <name evidence="2" type="ORF">BD94_3195</name>
</gene>
<keyword evidence="1" id="KW-1133">Transmembrane helix</keyword>
<evidence type="ECO:0008006" key="4">
    <source>
        <dbReference type="Google" id="ProtNLM"/>
    </source>
</evidence>
<dbReference type="AlphaFoldDB" id="A0A077EN27"/>
<keyword evidence="1" id="KW-0812">Transmembrane</keyword>
<evidence type="ECO:0000313" key="2">
    <source>
        <dbReference type="EMBL" id="AIL46970.1"/>
    </source>
</evidence>